<keyword evidence="7" id="KW-1185">Reference proteome</keyword>
<evidence type="ECO:0000256" key="4">
    <source>
        <dbReference type="ARBA" id="ARBA00023163"/>
    </source>
</evidence>
<dbReference type="InterPro" id="IPR005119">
    <property type="entry name" value="LysR_subst-bd"/>
</dbReference>
<dbReference type="Pfam" id="PF03466">
    <property type="entry name" value="LysR_substrate"/>
    <property type="match status" value="1"/>
</dbReference>
<dbReference type="AlphaFoldDB" id="A0A942I407"/>
<dbReference type="InterPro" id="IPR000847">
    <property type="entry name" value="LysR_HTH_N"/>
</dbReference>
<dbReference type="PANTHER" id="PTHR30537">
    <property type="entry name" value="HTH-TYPE TRANSCRIPTIONAL REGULATOR"/>
    <property type="match status" value="1"/>
</dbReference>
<sequence>MQLDDVLVFLQIASSGSLTAASRGAAKPKATISHQLKRLEDEIGTPLFVRSANRLVLNDAGLDFLEHAKNIRRACERGLDAARRSRNVTIGTIRVGSGGEFTSNLIAPLVLHFARHHPQLRLEVMVLRGDALLGSRDSLDCILYLGEPPMPQVSELTARLLGRFSFGLYASKGYLEKHGTPSSPNELRSHDLIGFHNGENLTLWELQHDGKEFAVQPNARFLTNDYWVAKLAAIHDHGICFMPHFFAGPEVEAGILNAVLPEWKSLDIPMYALFSSHRLGSPNLRLLISSLSDNFEDIFSYLYTAVRSDSLTKP</sequence>
<reference evidence="6" key="1">
    <citation type="submission" date="2021-04" db="EMBL/GenBank/DDBJ databases">
        <title>Pseudaminobacter soli sp. nov., isolated from paddy soil contaminated by heavy metals.</title>
        <authorList>
            <person name="Zhang K."/>
        </authorList>
    </citation>
    <scope>NUCLEOTIDE SEQUENCE</scope>
    <source>
        <strain evidence="6">19-2017</strain>
    </source>
</reference>
<name>A0A942I407_9HYPH</name>
<dbReference type="CDD" id="cd08422">
    <property type="entry name" value="PBP2_CrgA_like"/>
    <property type="match status" value="1"/>
</dbReference>
<dbReference type="InterPro" id="IPR036390">
    <property type="entry name" value="WH_DNA-bd_sf"/>
</dbReference>
<proteinExistence type="inferred from homology"/>
<dbReference type="Gene3D" id="1.10.10.10">
    <property type="entry name" value="Winged helix-like DNA-binding domain superfamily/Winged helix DNA-binding domain"/>
    <property type="match status" value="1"/>
</dbReference>
<dbReference type="PANTHER" id="PTHR30537:SF3">
    <property type="entry name" value="TRANSCRIPTIONAL REGULATORY PROTEIN"/>
    <property type="match status" value="1"/>
</dbReference>
<dbReference type="RefSeq" id="WP_188257664.1">
    <property type="nucleotide sequence ID" value="NZ_JABVCF010000019.1"/>
</dbReference>
<gene>
    <name evidence="6" type="ORF">KEU06_26290</name>
</gene>
<feature type="domain" description="HTH lysR-type" evidence="5">
    <location>
        <begin position="1"/>
        <end position="58"/>
    </location>
</feature>
<keyword evidence="4" id="KW-0804">Transcription</keyword>
<evidence type="ECO:0000256" key="2">
    <source>
        <dbReference type="ARBA" id="ARBA00023015"/>
    </source>
</evidence>
<dbReference type="Proteomes" id="UP000680348">
    <property type="component" value="Unassembled WGS sequence"/>
</dbReference>
<dbReference type="GO" id="GO:0003700">
    <property type="term" value="F:DNA-binding transcription factor activity"/>
    <property type="evidence" value="ECO:0007669"/>
    <property type="project" value="InterPro"/>
</dbReference>
<organism evidence="6 7">
    <name type="scientific">Pseudaminobacter soli</name>
    <name type="common">ex Zhang et al. 2022</name>
    <dbReference type="NCBI Taxonomy" id="2831468"/>
    <lineage>
        <taxon>Bacteria</taxon>
        <taxon>Pseudomonadati</taxon>
        <taxon>Pseudomonadota</taxon>
        <taxon>Alphaproteobacteria</taxon>
        <taxon>Hyphomicrobiales</taxon>
        <taxon>Phyllobacteriaceae</taxon>
        <taxon>Pseudaminobacter</taxon>
    </lineage>
</organism>
<comment type="similarity">
    <text evidence="1">Belongs to the LysR transcriptional regulatory family.</text>
</comment>
<dbReference type="InterPro" id="IPR036388">
    <property type="entry name" value="WH-like_DNA-bd_sf"/>
</dbReference>
<keyword evidence="3" id="KW-0238">DNA-binding</keyword>
<accession>A0A942I407</accession>
<dbReference type="GO" id="GO:0006351">
    <property type="term" value="P:DNA-templated transcription"/>
    <property type="evidence" value="ECO:0007669"/>
    <property type="project" value="TreeGrafter"/>
</dbReference>
<dbReference type="Pfam" id="PF00126">
    <property type="entry name" value="HTH_1"/>
    <property type="match status" value="1"/>
</dbReference>
<keyword evidence="2" id="KW-0805">Transcription regulation</keyword>
<evidence type="ECO:0000256" key="3">
    <source>
        <dbReference type="ARBA" id="ARBA00023125"/>
    </source>
</evidence>
<dbReference type="PROSITE" id="PS50931">
    <property type="entry name" value="HTH_LYSR"/>
    <property type="match status" value="1"/>
</dbReference>
<evidence type="ECO:0000259" key="5">
    <source>
        <dbReference type="PROSITE" id="PS50931"/>
    </source>
</evidence>
<evidence type="ECO:0000313" key="6">
    <source>
        <dbReference type="EMBL" id="MBS3652112.1"/>
    </source>
</evidence>
<evidence type="ECO:0000256" key="1">
    <source>
        <dbReference type="ARBA" id="ARBA00009437"/>
    </source>
</evidence>
<dbReference type="Gene3D" id="3.40.190.290">
    <property type="match status" value="1"/>
</dbReference>
<dbReference type="InterPro" id="IPR058163">
    <property type="entry name" value="LysR-type_TF_proteobact-type"/>
</dbReference>
<evidence type="ECO:0000313" key="7">
    <source>
        <dbReference type="Proteomes" id="UP000680348"/>
    </source>
</evidence>
<protein>
    <submittedName>
        <fullName evidence="6">LysR family transcriptional regulator</fullName>
    </submittedName>
</protein>
<dbReference type="SUPFAM" id="SSF46785">
    <property type="entry name" value="Winged helix' DNA-binding domain"/>
    <property type="match status" value="1"/>
</dbReference>
<dbReference type="GO" id="GO:0043565">
    <property type="term" value="F:sequence-specific DNA binding"/>
    <property type="evidence" value="ECO:0007669"/>
    <property type="project" value="TreeGrafter"/>
</dbReference>
<dbReference type="SUPFAM" id="SSF53850">
    <property type="entry name" value="Periplasmic binding protein-like II"/>
    <property type="match status" value="1"/>
</dbReference>
<comment type="caution">
    <text evidence="6">The sequence shown here is derived from an EMBL/GenBank/DDBJ whole genome shotgun (WGS) entry which is preliminary data.</text>
</comment>
<dbReference type="EMBL" id="JAGWCR010000019">
    <property type="protein sequence ID" value="MBS3652112.1"/>
    <property type="molecule type" value="Genomic_DNA"/>
</dbReference>